<comment type="caution">
    <text evidence="2">The sequence shown here is derived from an EMBL/GenBank/DDBJ whole genome shotgun (WGS) entry which is preliminary data.</text>
</comment>
<dbReference type="AlphaFoldDB" id="A0A9N9FQY3"/>
<keyword evidence="1" id="KW-0238">DNA-binding</keyword>
<reference evidence="2" key="1">
    <citation type="submission" date="2021-06" db="EMBL/GenBank/DDBJ databases">
        <authorList>
            <person name="Kallberg Y."/>
            <person name="Tangrot J."/>
            <person name="Rosling A."/>
        </authorList>
    </citation>
    <scope>NUCLEOTIDE SEQUENCE</scope>
    <source>
        <strain evidence="2">MA453B</strain>
    </source>
</reference>
<feature type="non-terminal residue" evidence="2">
    <location>
        <position position="1"/>
    </location>
</feature>
<accession>A0A9N9FQY3</accession>
<keyword evidence="3" id="KW-1185">Reference proteome</keyword>
<dbReference type="OrthoDB" id="2491237at2759"/>
<proteinExistence type="predicted"/>
<dbReference type="GO" id="GO:0003677">
    <property type="term" value="F:DNA binding"/>
    <property type="evidence" value="ECO:0007669"/>
    <property type="project" value="UniProtKB-KW"/>
</dbReference>
<dbReference type="Gene3D" id="1.10.150.130">
    <property type="match status" value="1"/>
</dbReference>
<dbReference type="Proteomes" id="UP000789405">
    <property type="component" value="Unassembled WGS sequence"/>
</dbReference>
<evidence type="ECO:0000256" key="1">
    <source>
        <dbReference type="ARBA" id="ARBA00023125"/>
    </source>
</evidence>
<evidence type="ECO:0000313" key="3">
    <source>
        <dbReference type="Proteomes" id="UP000789405"/>
    </source>
</evidence>
<sequence length="125" mass="13804">AVREPGAVQEQLIGFEGSSFRMVGELLKRAAYLKNKSISEEYRRRLAKAQGVFNVSLVGLGVPPYPASSELLVAFLAWLELSKKTAEIAMYLAAVAREHKVRGFEDSTKSNLVRFVVEGIRSTMA</sequence>
<evidence type="ECO:0000313" key="2">
    <source>
        <dbReference type="EMBL" id="CAG8553798.1"/>
    </source>
</evidence>
<name>A0A9N9FQY3_9GLOM</name>
<protein>
    <submittedName>
        <fullName evidence="2">6828_t:CDS:1</fullName>
    </submittedName>
</protein>
<dbReference type="InterPro" id="IPR010998">
    <property type="entry name" value="Integrase_recombinase_N"/>
</dbReference>
<gene>
    <name evidence="2" type="ORF">DERYTH_LOCUS5398</name>
</gene>
<dbReference type="EMBL" id="CAJVPY010002252">
    <property type="protein sequence ID" value="CAG8553798.1"/>
    <property type="molecule type" value="Genomic_DNA"/>
</dbReference>
<dbReference type="SUPFAM" id="SSF47823">
    <property type="entry name" value="lambda integrase-like, N-terminal domain"/>
    <property type="match status" value="1"/>
</dbReference>
<organism evidence="2 3">
    <name type="scientific">Dentiscutata erythropus</name>
    <dbReference type="NCBI Taxonomy" id="1348616"/>
    <lineage>
        <taxon>Eukaryota</taxon>
        <taxon>Fungi</taxon>
        <taxon>Fungi incertae sedis</taxon>
        <taxon>Mucoromycota</taxon>
        <taxon>Glomeromycotina</taxon>
        <taxon>Glomeromycetes</taxon>
        <taxon>Diversisporales</taxon>
        <taxon>Gigasporaceae</taxon>
        <taxon>Dentiscutata</taxon>
    </lineage>
</organism>